<dbReference type="PANTHER" id="PTHR43459:SF3">
    <property type="entry name" value="ENOYL-COA HYDRATASE ECHA15 (ENOYL HYDRASE) (UNSATURATED ACYL-COA HYDRATASE) (CROTONASE)-RELATED"/>
    <property type="match status" value="1"/>
</dbReference>
<dbReference type="OrthoDB" id="9797151at2"/>
<dbReference type="Proteomes" id="UP000199233">
    <property type="component" value="Unassembled WGS sequence"/>
</dbReference>
<dbReference type="InterPro" id="IPR029045">
    <property type="entry name" value="ClpP/crotonase-like_dom_sf"/>
</dbReference>
<dbReference type="SUPFAM" id="SSF52096">
    <property type="entry name" value="ClpP/crotonase"/>
    <property type="match status" value="1"/>
</dbReference>
<dbReference type="Gene3D" id="3.90.226.10">
    <property type="entry name" value="2-enoyl-CoA Hydratase, Chain A, domain 1"/>
    <property type="match status" value="1"/>
</dbReference>
<dbReference type="InterPro" id="IPR014748">
    <property type="entry name" value="Enoyl-CoA_hydra_C"/>
</dbReference>
<reference evidence="2 3" key="1">
    <citation type="submission" date="2016-10" db="EMBL/GenBank/DDBJ databases">
        <authorList>
            <person name="de Groot N.N."/>
        </authorList>
    </citation>
    <scope>NUCLEOTIDE SEQUENCE [LARGE SCALE GENOMIC DNA]</scope>
    <source>
        <strain evidence="2 3">DSM 25927</strain>
    </source>
</reference>
<dbReference type="InterPro" id="IPR001753">
    <property type="entry name" value="Enoyl-CoA_hydra/iso"/>
</dbReference>
<dbReference type="STRING" id="489703.SAMN04488038_11644"/>
<sequence>MSSAFDAYRHIKFSRRGRILTVSLDRPDAYNAVNGEMHRELANLFHDVNKDPESDVIVLTGSGRAFCAGGDLKWLQAAIDEPSIFEEMTREAKRILFGQLEVEKPIIARLNGAATGLGASLALLSDVIFAAEGTVIGDPHVSVGLVAGDGGAIIWPQLVGFARAKQYLLTGDLLDAKEAERIGLINRVVPADELDEAVYGFAERLAAGASKAIRWTKITTNLTLKAIAHQIFDTGLAYEALSNLSADHQEGIDAFRERRKPVYRGR</sequence>
<proteinExistence type="inferred from homology"/>
<name>A0A1H9LIA8_9GAMM</name>
<evidence type="ECO:0000256" key="1">
    <source>
        <dbReference type="ARBA" id="ARBA00005254"/>
    </source>
</evidence>
<dbReference type="GO" id="GO:0003824">
    <property type="term" value="F:catalytic activity"/>
    <property type="evidence" value="ECO:0007669"/>
    <property type="project" value="UniProtKB-ARBA"/>
</dbReference>
<dbReference type="EMBL" id="FOFS01000016">
    <property type="protein sequence ID" value="SER11134.1"/>
    <property type="molecule type" value="Genomic_DNA"/>
</dbReference>
<dbReference type="Gene3D" id="1.10.12.10">
    <property type="entry name" value="Lyase 2-enoyl-coa Hydratase, Chain A, domain 2"/>
    <property type="match status" value="1"/>
</dbReference>
<protein>
    <submittedName>
        <fullName evidence="2">Enoyl-CoA hydratase</fullName>
    </submittedName>
</protein>
<comment type="similarity">
    <text evidence="1">Belongs to the enoyl-CoA hydratase/isomerase family.</text>
</comment>
<dbReference type="CDD" id="cd06558">
    <property type="entry name" value="crotonase-like"/>
    <property type="match status" value="1"/>
</dbReference>
<accession>A0A1H9LIA8</accession>
<dbReference type="AlphaFoldDB" id="A0A1H9LIA8"/>
<dbReference type="Pfam" id="PF00378">
    <property type="entry name" value="ECH_1"/>
    <property type="match status" value="1"/>
</dbReference>
<evidence type="ECO:0000313" key="3">
    <source>
        <dbReference type="Proteomes" id="UP000199233"/>
    </source>
</evidence>
<dbReference type="RefSeq" id="WP_093289172.1">
    <property type="nucleotide sequence ID" value="NZ_FOFS01000016.1"/>
</dbReference>
<dbReference type="PANTHER" id="PTHR43459">
    <property type="entry name" value="ENOYL-COA HYDRATASE"/>
    <property type="match status" value="1"/>
</dbReference>
<keyword evidence="3" id="KW-1185">Reference proteome</keyword>
<organism evidence="2 3">
    <name type="scientific">Solimonas aquatica</name>
    <dbReference type="NCBI Taxonomy" id="489703"/>
    <lineage>
        <taxon>Bacteria</taxon>
        <taxon>Pseudomonadati</taxon>
        <taxon>Pseudomonadota</taxon>
        <taxon>Gammaproteobacteria</taxon>
        <taxon>Nevskiales</taxon>
        <taxon>Nevskiaceae</taxon>
        <taxon>Solimonas</taxon>
    </lineage>
</organism>
<gene>
    <name evidence="2" type="ORF">SAMN04488038_11644</name>
</gene>
<evidence type="ECO:0000313" key="2">
    <source>
        <dbReference type="EMBL" id="SER11134.1"/>
    </source>
</evidence>